<dbReference type="AlphaFoldDB" id="A0A0F9G7B0"/>
<protein>
    <submittedName>
        <fullName evidence="1">Uncharacterized protein</fullName>
    </submittedName>
</protein>
<organism evidence="1">
    <name type="scientific">marine sediment metagenome</name>
    <dbReference type="NCBI Taxonomy" id="412755"/>
    <lineage>
        <taxon>unclassified sequences</taxon>
        <taxon>metagenomes</taxon>
        <taxon>ecological metagenomes</taxon>
    </lineage>
</organism>
<sequence>MTIANTQVLSTSVIKDEGIPYISIFRLSAAGIAKGASYDPDEVVVGTGTVYNAIVLNRAMTAVPGTPTYVKGATRGGGSVGPTIELGQDTRGDETITFAMDNLQLNALIRNVTMDDSSPGMLITADNPQQKLFGRYGVIISSYVSGDDGISGEYKNRCILNAGLTITQKRGESQEGGVNVQSTIITISKDDGIRMPWGVLISATALGVKGDVTDEITIMSRAPLTISSHVGLAADVGWTLPFLPLSAEVADVFNRASKDGVTDNLTSISVSTGVIVTAAMADQEVWSVLYPTLFDTV</sequence>
<accession>A0A0F9G7B0</accession>
<reference evidence="1" key="1">
    <citation type="journal article" date="2015" name="Nature">
        <title>Complex archaea that bridge the gap between prokaryotes and eukaryotes.</title>
        <authorList>
            <person name="Spang A."/>
            <person name="Saw J.H."/>
            <person name="Jorgensen S.L."/>
            <person name="Zaremba-Niedzwiedzka K."/>
            <person name="Martijn J."/>
            <person name="Lind A.E."/>
            <person name="van Eijk R."/>
            <person name="Schleper C."/>
            <person name="Guy L."/>
            <person name="Ettema T.J."/>
        </authorList>
    </citation>
    <scope>NUCLEOTIDE SEQUENCE</scope>
</reference>
<name>A0A0F9G7B0_9ZZZZ</name>
<comment type="caution">
    <text evidence="1">The sequence shown here is derived from an EMBL/GenBank/DDBJ whole genome shotgun (WGS) entry which is preliminary data.</text>
</comment>
<proteinExistence type="predicted"/>
<dbReference type="EMBL" id="LAZR01027559">
    <property type="protein sequence ID" value="KKL65360.1"/>
    <property type="molecule type" value="Genomic_DNA"/>
</dbReference>
<evidence type="ECO:0000313" key="1">
    <source>
        <dbReference type="EMBL" id="KKL65360.1"/>
    </source>
</evidence>
<gene>
    <name evidence="1" type="ORF">LCGC14_2155750</name>
</gene>